<gene>
    <name evidence="1" type="ORF">QBC47DRAFT_264995</name>
</gene>
<organism evidence="1 2">
    <name type="scientific">Echria macrotheca</name>
    <dbReference type="NCBI Taxonomy" id="438768"/>
    <lineage>
        <taxon>Eukaryota</taxon>
        <taxon>Fungi</taxon>
        <taxon>Dikarya</taxon>
        <taxon>Ascomycota</taxon>
        <taxon>Pezizomycotina</taxon>
        <taxon>Sordariomycetes</taxon>
        <taxon>Sordariomycetidae</taxon>
        <taxon>Sordariales</taxon>
        <taxon>Schizotheciaceae</taxon>
        <taxon>Echria</taxon>
    </lineage>
</organism>
<accession>A0AAJ0BJJ1</accession>
<name>A0AAJ0BJJ1_9PEZI</name>
<dbReference type="AlphaFoldDB" id="A0AAJ0BJJ1"/>
<protein>
    <submittedName>
        <fullName evidence="1">Uncharacterized protein</fullName>
    </submittedName>
</protein>
<reference evidence="1" key="1">
    <citation type="submission" date="2023-06" db="EMBL/GenBank/DDBJ databases">
        <title>Genome-scale phylogeny and comparative genomics of the fungal order Sordariales.</title>
        <authorList>
            <consortium name="Lawrence Berkeley National Laboratory"/>
            <person name="Hensen N."/>
            <person name="Bonometti L."/>
            <person name="Westerberg I."/>
            <person name="Brannstrom I.O."/>
            <person name="Guillou S."/>
            <person name="Cros-Aarteil S."/>
            <person name="Calhoun S."/>
            <person name="Haridas S."/>
            <person name="Kuo A."/>
            <person name="Mondo S."/>
            <person name="Pangilinan J."/>
            <person name="Riley R."/>
            <person name="Labutti K."/>
            <person name="Andreopoulos B."/>
            <person name="Lipzen A."/>
            <person name="Chen C."/>
            <person name="Yanf M."/>
            <person name="Daum C."/>
            <person name="Ng V."/>
            <person name="Clum A."/>
            <person name="Steindorff A."/>
            <person name="Ohm R."/>
            <person name="Martin F."/>
            <person name="Silar P."/>
            <person name="Natvig D."/>
            <person name="Lalanne C."/>
            <person name="Gautier V."/>
            <person name="Ament-Velasquez S.L."/>
            <person name="Kruys A."/>
            <person name="Hutchinson M.I."/>
            <person name="Powell A.J."/>
            <person name="Barry K."/>
            <person name="Miller A.N."/>
            <person name="Grigoriev I.V."/>
            <person name="Debuchy R."/>
            <person name="Gladieux P."/>
            <person name="Thoren M.H."/>
            <person name="Johannesson H."/>
        </authorList>
    </citation>
    <scope>NUCLEOTIDE SEQUENCE</scope>
    <source>
        <strain evidence="1">PSN4</strain>
    </source>
</reference>
<evidence type="ECO:0000313" key="1">
    <source>
        <dbReference type="EMBL" id="KAK1759130.1"/>
    </source>
</evidence>
<dbReference type="EMBL" id="MU839828">
    <property type="protein sequence ID" value="KAK1759130.1"/>
    <property type="molecule type" value="Genomic_DNA"/>
</dbReference>
<proteinExistence type="predicted"/>
<sequence length="265" mass="29766">QPSANTEPCPIIQLQLEGSTILEAWNRNLETRAMEQLANSHERNADPNHFSFRALPVYHGTDASVQLAFQGAESMRRGMLYGFSAEDQVAPRQPSLPIVWTGFSPLRCFLWAVFKSDVLQPVPGPGAETKLKTPWKCGDHEHVGVLLLKFQPSLPSAPGEANYTIPPGREAEWTHIARIPTEGGTPETLWRRFASIHRNVLPTWPPILHCREYGAQLSMLSPYIKQFWRTVWFGAGILTLQASHRATYSISLVMTRQEATPTEKD</sequence>
<keyword evidence="2" id="KW-1185">Reference proteome</keyword>
<comment type="caution">
    <text evidence="1">The sequence shown here is derived from an EMBL/GenBank/DDBJ whole genome shotgun (WGS) entry which is preliminary data.</text>
</comment>
<evidence type="ECO:0000313" key="2">
    <source>
        <dbReference type="Proteomes" id="UP001239445"/>
    </source>
</evidence>
<feature type="non-terminal residue" evidence="1">
    <location>
        <position position="1"/>
    </location>
</feature>
<feature type="non-terminal residue" evidence="1">
    <location>
        <position position="265"/>
    </location>
</feature>
<dbReference type="Proteomes" id="UP001239445">
    <property type="component" value="Unassembled WGS sequence"/>
</dbReference>